<sequence>MQGRPGRLPGRPPRHAHSQVSCLSFTHNITSARHRSSPRSTARRDARALPASTMSSLQALVGLTLLCVASRAAAEIPIPDFIIVCKRTDPQVDQCIKRSVEELRPHLVRGIPAFNVPSLEPLIIPEIRVGESTGIRIRARNVKAYGCSDFKINRLRVDLARNDIEMAITLPKLYILGDYTVDGRVFLLPVRGAGQLSGNMTDCKGDVHLRGTVSNRDGVDYLKYDTLAVRIAVGRGSLHLDNLFGGQQTLGDIVNAAINSNFKAFFGELRPSVERALSQEFLSVANKIVTSVPYEKLFPAS</sequence>
<keyword evidence="5" id="KW-1185">Reference proteome</keyword>
<dbReference type="Gene3D" id="3.15.10.30">
    <property type="entry name" value="Haemolymph juvenile hormone binding protein"/>
    <property type="match status" value="1"/>
</dbReference>
<reference evidence="4" key="2">
    <citation type="journal article" date="2023" name="BMC Genomics">
        <title>Pest status, molecular evolution, and epigenetic factors derived from the genome assembly of Frankliniella fusca, a thysanopteran phytovirus vector.</title>
        <authorList>
            <person name="Catto M.A."/>
            <person name="Labadie P.E."/>
            <person name="Jacobson A.L."/>
            <person name="Kennedy G.G."/>
            <person name="Srinivasan R."/>
            <person name="Hunt B.G."/>
        </authorList>
    </citation>
    <scope>NUCLEOTIDE SEQUENCE</scope>
    <source>
        <strain evidence="4">PL_HMW_Pooled</strain>
    </source>
</reference>
<dbReference type="AlphaFoldDB" id="A0AAE1HSV4"/>
<dbReference type="PANTHER" id="PTHR11008:SF14">
    <property type="entry name" value="CIRCADIAN CLOCK-CONTROLLED PROTEIN-LIKE PROTEIN"/>
    <property type="match status" value="1"/>
</dbReference>
<name>A0AAE1HSV4_9NEOP</name>
<evidence type="ECO:0000256" key="3">
    <source>
        <dbReference type="ARBA" id="ARBA00060902"/>
    </source>
</evidence>
<protein>
    <submittedName>
        <fullName evidence="4">Protein takeout</fullName>
    </submittedName>
</protein>
<proteinExistence type="inferred from homology"/>
<evidence type="ECO:0000256" key="2">
    <source>
        <dbReference type="ARBA" id="ARBA00023108"/>
    </source>
</evidence>
<dbReference type="FunFam" id="3.15.10.30:FF:000001">
    <property type="entry name" value="Takeout-like protein 1"/>
    <property type="match status" value="1"/>
</dbReference>
<evidence type="ECO:0000313" key="5">
    <source>
        <dbReference type="Proteomes" id="UP001219518"/>
    </source>
</evidence>
<reference evidence="4" key="1">
    <citation type="submission" date="2021-07" db="EMBL/GenBank/DDBJ databases">
        <authorList>
            <person name="Catto M.A."/>
            <person name="Jacobson A."/>
            <person name="Kennedy G."/>
            <person name="Labadie P."/>
            <person name="Hunt B.G."/>
            <person name="Srinivasan R."/>
        </authorList>
    </citation>
    <scope>NUCLEOTIDE SEQUENCE</scope>
    <source>
        <strain evidence="4">PL_HMW_Pooled</strain>
        <tissue evidence="4">Head</tissue>
    </source>
</reference>
<keyword evidence="2" id="KW-0090">Biological rhythms</keyword>
<dbReference type="Pfam" id="PF06585">
    <property type="entry name" value="JHBP"/>
    <property type="match status" value="1"/>
</dbReference>
<dbReference type="InterPro" id="IPR010562">
    <property type="entry name" value="Haemolymph_juvenile_hormone-bd"/>
</dbReference>
<comment type="similarity">
    <text evidence="3">Belongs to the TO family.</text>
</comment>
<dbReference type="GO" id="GO:0007623">
    <property type="term" value="P:circadian rhythm"/>
    <property type="evidence" value="ECO:0007669"/>
    <property type="project" value="UniProtKB-ARBA"/>
</dbReference>
<dbReference type="InterPro" id="IPR038606">
    <property type="entry name" value="To_sf"/>
</dbReference>
<dbReference type="Proteomes" id="UP001219518">
    <property type="component" value="Unassembled WGS sequence"/>
</dbReference>
<dbReference type="GO" id="GO:0005615">
    <property type="term" value="C:extracellular space"/>
    <property type="evidence" value="ECO:0007669"/>
    <property type="project" value="TreeGrafter"/>
</dbReference>
<dbReference type="SMART" id="SM00700">
    <property type="entry name" value="JHBP"/>
    <property type="match status" value="1"/>
</dbReference>
<accession>A0AAE1HSV4</accession>
<evidence type="ECO:0000313" key="4">
    <source>
        <dbReference type="EMBL" id="KAK3926833.1"/>
    </source>
</evidence>
<dbReference type="EMBL" id="JAHWGI010001270">
    <property type="protein sequence ID" value="KAK3926833.1"/>
    <property type="molecule type" value="Genomic_DNA"/>
</dbReference>
<organism evidence="4 5">
    <name type="scientific">Frankliniella fusca</name>
    <dbReference type="NCBI Taxonomy" id="407009"/>
    <lineage>
        <taxon>Eukaryota</taxon>
        <taxon>Metazoa</taxon>
        <taxon>Ecdysozoa</taxon>
        <taxon>Arthropoda</taxon>
        <taxon>Hexapoda</taxon>
        <taxon>Insecta</taxon>
        <taxon>Pterygota</taxon>
        <taxon>Neoptera</taxon>
        <taxon>Paraneoptera</taxon>
        <taxon>Thysanoptera</taxon>
        <taxon>Terebrantia</taxon>
        <taxon>Thripoidea</taxon>
        <taxon>Thripidae</taxon>
        <taxon>Frankliniella</taxon>
    </lineage>
</organism>
<evidence type="ECO:0000256" key="1">
    <source>
        <dbReference type="ARBA" id="ARBA00022729"/>
    </source>
</evidence>
<dbReference type="PANTHER" id="PTHR11008">
    <property type="entry name" value="PROTEIN TAKEOUT-LIKE PROTEIN"/>
    <property type="match status" value="1"/>
</dbReference>
<keyword evidence="1" id="KW-0732">Signal</keyword>
<comment type="caution">
    <text evidence="4">The sequence shown here is derived from an EMBL/GenBank/DDBJ whole genome shotgun (WGS) entry which is preliminary data.</text>
</comment>
<gene>
    <name evidence="4" type="ORF">KUF71_015169</name>
</gene>